<dbReference type="PATRIC" id="fig|1379870.5.peg.5097"/>
<dbReference type="Proteomes" id="UP000033054">
    <property type="component" value="Chromosome"/>
</dbReference>
<name>A0A0E4A1V3_9BACT</name>
<dbReference type="HOGENOM" id="CLU_1188524_0_0_10"/>
<evidence type="ECO:0000256" key="2">
    <source>
        <dbReference type="SAM" id="SignalP"/>
    </source>
</evidence>
<evidence type="ECO:0000256" key="1">
    <source>
        <dbReference type="SAM" id="Phobius"/>
    </source>
</evidence>
<dbReference type="KEGG" id="srd:SD10_23570"/>
<evidence type="ECO:0000313" key="4">
    <source>
        <dbReference type="Proteomes" id="UP000033054"/>
    </source>
</evidence>
<dbReference type="EMBL" id="CP010429">
    <property type="protein sequence ID" value="AKD58753.1"/>
    <property type="molecule type" value="Genomic_DNA"/>
</dbReference>
<sequence>MRTTLFIFLLCSASLSQAQDSSYVAQPSTSQVAITGNTLSEQPLLPEKMLFTQRVFWGPNGLLRVIHAAPLTSEGRQKEQKVRGFMLVAHQVTGYATLAGFVMQGILGAKLSHATGVEYNRLLSLQQTTLTMTNIAYGTTALLSLTAPPKIRTDRKATSGGLKLHGYLSLIHLTGFVATNILAQKATHDSAFRPYQPVAAFTTLAAFAPALIALKF</sequence>
<accession>A0A0E4A1V3</accession>
<protein>
    <submittedName>
        <fullName evidence="3">Uncharacterized protein</fullName>
    </submittedName>
</protein>
<feature type="chain" id="PRO_5002417546" evidence="2">
    <location>
        <begin position="19"/>
        <end position="216"/>
    </location>
</feature>
<reference evidence="3 4" key="1">
    <citation type="journal article" date="2014" name="Curr. Microbiol.">
        <title>Spirosoma radiotolerans sp. nov., a gamma-radiation-resistant bacterium isolated from gamma ray-irradiated soil.</title>
        <authorList>
            <person name="Lee J.J."/>
            <person name="Srinivasan S."/>
            <person name="Lim S."/>
            <person name="Joe M."/>
            <person name="Im S."/>
            <person name="Bae S.I."/>
            <person name="Park K.R."/>
            <person name="Han J.H."/>
            <person name="Park S.H."/>
            <person name="Joo B.M."/>
            <person name="Park S.J."/>
            <person name="Kim M.K."/>
        </authorList>
    </citation>
    <scope>NUCLEOTIDE SEQUENCE [LARGE SCALE GENOMIC DNA]</scope>
    <source>
        <strain evidence="3 4">DG5A</strain>
    </source>
</reference>
<keyword evidence="1" id="KW-0812">Transmembrane</keyword>
<keyword evidence="1" id="KW-1133">Transmembrane helix</keyword>
<keyword evidence="4" id="KW-1185">Reference proteome</keyword>
<feature type="transmembrane region" description="Helical" evidence="1">
    <location>
        <begin position="164"/>
        <end position="183"/>
    </location>
</feature>
<organism evidence="3 4">
    <name type="scientific">Spirosoma radiotolerans</name>
    <dbReference type="NCBI Taxonomy" id="1379870"/>
    <lineage>
        <taxon>Bacteria</taxon>
        <taxon>Pseudomonadati</taxon>
        <taxon>Bacteroidota</taxon>
        <taxon>Cytophagia</taxon>
        <taxon>Cytophagales</taxon>
        <taxon>Cytophagaceae</taxon>
        <taxon>Spirosoma</taxon>
    </lineage>
</organism>
<gene>
    <name evidence="3" type="ORF">SD10_23570</name>
</gene>
<feature type="transmembrane region" description="Helical" evidence="1">
    <location>
        <begin position="195"/>
        <end position="214"/>
    </location>
</feature>
<dbReference type="AlphaFoldDB" id="A0A0E4A1V3"/>
<proteinExistence type="predicted"/>
<keyword evidence="1" id="KW-0472">Membrane</keyword>
<keyword evidence="2" id="KW-0732">Signal</keyword>
<feature type="signal peptide" evidence="2">
    <location>
        <begin position="1"/>
        <end position="18"/>
    </location>
</feature>
<evidence type="ECO:0000313" key="3">
    <source>
        <dbReference type="EMBL" id="AKD58753.1"/>
    </source>
</evidence>